<dbReference type="PANTHER" id="PTHR24148">
    <property type="entry name" value="ANKYRIN REPEAT DOMAIN-CONTAINING PROTEIN 39 HOMOLOG-RELATED"/>
    <property type="match status" value="1"/>
</dbReference>
<protein>
    <recommendedName>
        <fullName evidence="2">Heterokaryon incompatibility domain-containing protein</fullName>
    </recommendedName>
</protein>
<evidence type="ECO:0000256" key="1">
    <source>
        <dbReference type="SAM" id="MobiDB-lite"/>
    </source>
</evidence>
<gene>
    <name evidence="3" type="ORF">H2200_012405</name>
</gene>
<evidence type="ECO:0000259" key="2">
    <source>
        <dbReference type="Pfam" id="PF06985"/>
    </source>
</evidence>
<dbReference type="Pfam" id="PF06985">
    <property type="entry name" value="HET"/>
    <property type="match status" value="1"/>
</dbReference>
<comment type="caution">
    <text evidence="3">The sequence shown here is derived from an EMBL/GenBank/DDBJ whole genome shotgun (WGS) entry which is preliminary data.</text>
</comment>
<feature type="compositionally biased region" description="Basic and acidic residues" evidence="1">
    <location>
        <begin position="60"/>
        <end position="70"/>
    </location>
</feature>
<accession>A0AA39CCF6</accession>
<proteinExistence type="predicted"/>
<organism evidence="3 4">
    <name type="scientific">Cladophialophora chaetospira</name>
    <dbReference type="NCBI Taxonomy" id="386627"/>
    <lineage>
        <taxon>Eukaryota</taxon>
        <taxon>Fungi</taxon>
        <taxon>Dikarya</taxon>
        <taxon>Ascomycota</taxon>
        <taxon>Pezizomycotina</taxon>
        <taxon>Eurotiomycetes</taxon>
        <taxon>Chaetothyriomycetidae</taxon>
        <taxon>Chaetothyriales</taxon>
        <taxon>Herpotrichiellaceae</taxon>
        <taxon>Cladophialophora</taxon>
    </lineage>
</organism>
<feature type="compositionally biased region" description="Polar residues" evidence="1">
    <location>
        <begin position="50"/>
        <end position="59"/>
    </location>
</feature>
<keyword evidence="4" id="KW-1185">Reference proteome</keyword>
<dbReference type="InterPro" id="IPR010730">
    <property type="entry name" value="HET"/>
</dbReference>
<feature type="compositionally biased region" description="Polar residues" evidence="1">
    <location>
        <begin position="117"/>
        <end position="143"/>
    </location>
</feature>
<dbReference type="PANTHER" id="PTHR24148:SF64">
    <property type="entry name" value="HETEROKARYON INCOMPATIBILITY DOMAIN-CONTAINING PROTEIN"/>
    <property type="match status" value="1"/>
</dbReference>
<evidence type="ECO:0000313" key="3">
    <source>
        <dbReference type="EMBL" id="KAJ9603110.1"/>
    </source>
</evidence>
<name>A0AA39CCF6_9EURO</name>
<evidence type="ECO:0000313" key="4">
    <source>
        <dbReference type="Proteomes" id="UP001172673"/>
    </source>
</evidence>
<feature type="domain" description="Heterokaryon incompatibility" evidence="2">
    <location>
        <begin position="190"/>
        <end position="346"/>
    </location>
</feature>
<feature type="region of interest" description="Disordered" evidence="1">
    <location>
        <begin position="709"/>
        <end position="731"/>
    </location>
</feature>
<dbReference type="EMBL" id="JAPDRK010000023">
    <property type="protein sequence ID" value="KAJ9603110.1"/>
    <property type="molecule type" value="Genomic_DNA"/>
</dbReference>
<sequence>MSTTSSTDLTSSPPKPYVRRLAIVHSSRKKQPTQADLKSDHNVDTEAEAQATSGQVNSETSERDVVRPEETPSLQEKPTARLVWQVENRYTGSWRLELSWLHRGPDPPPRWSDESDASQPNSSGLAYSTPGQETDTAPCSSNPAGLLDDADHEEFDIHSRWPRRLLNVRTMTSHKWQPGNTYGGVVEPEYSTLSYTWVRWCVKDASVEALKIKGVPWELPRVQPSHFTVEQFEDILKRIISIKPGNTDKYSPFVWLVIACISQVWNSTIANSEVGRQARIFRGARLAFVWLSTVDPSVLSTLFARGRYDESTEELVKDDGARDKDLETFCDFLSDPWFQGVWTLEEMVLRPDACVVTNKGFWYKPDSDILFQLYELQAYGMFLVDMPDHARQRLEDRYDEFQGRYNNSGLQSSLNASIMQIMASTYSRVCEDPLDKVYGIMQVFGDDFRVGKARIPEDAVEKSTTAPATLAELQDELGTLILQRFPAESQLFVHGEPPLAGRAWRICGEATVPLRLGRTTSREMRGEMGDALKPRCKFSTRVQDSITWATFDGNVCPFDTIIQQGELLPPEWASPVYTFYQDEPSFRHPKADTSVRNIDVGSDWDPFLEHFVTRRLWFCCFPLPGFEVATINFDWRAYYCLHLDTRLWTSIVNVQRGTLAWTIWGPEPGLASGSLRSICTIQRSLRTVRQYQVQTLFWARLMHEKSEKASGANGSKIEPTSTELQPHTMDT</sequence>
<feature type="region of interest" description="Disordered" evidence="1">
    <location>
        <begin position="106"/>
        <end position="147"/>
    </location>
</feature>
<dbReference type="InterPro" id="IPR052895">
    <property type="entry name" value="HetReg/Transcr_Mod"/>
</dbReference>
<dbReference type="AlphaFoldDB" id="A0AA39CCF6"/>
<feature type="region of interest" description="Disordered" evidence="1">
    <location>
        <begin position="24"/>
        <end position="79"/>
    </location>
</feature>
<dbReference type="Proteomes" id="UP001172673">
    <property type="component" value="Unassembled WGS sequence"/>
</dbReference>
<reference evidence="3" key="1">
    <citation type="submission" date="2022-10" db="EMBL/GenBank/DDBJ databases">
        <title>Culturing micro-colonial fungi from biological soil crusts in the Mojave desert and describing Neophaeococcomyces mojavensis, and introducing the new genera and species Taxawa tesnikishii.</title>
        <authorList>
            <person name="Kurbessoian T."/>
            <person name="Stajich J.E."/>
        </authorList>
    </citation>
    <scope>NUCLEOTIDE SEQUENCE</scope>
    <source>
        <strain evidence="3">TK_41</strain>
    </source>
</reference>